<keyword evidence="3" id="KW-0804">Transcription</keyword>
<dbReference type="EMBL" id="JBFAIH010000002">
    <property type="protein sequence ID" value="MEV0362100.1"/>
    <property type="molecule type" value="Genomic_DNA"/>
</dbReference>
<dbReference type="Gene3D" id="1.10.10.10">
    <property type="entry name" value="Winged helix-like DNA-binding domain superfamily/Winged helix DNA-binding domain"/>
    <property type="match status" value="1"/>
</dbReference>
<evidence type="ECO:0000256" key="3">
    <source>
        <dbReference type="ARBA" id="ARBA00023163"/>
    </source>
</evidence>
<keyword evidence="7" id="KW-1185">Reference proteome</keyword>
<dbReference type="InterPro" id="IPR036388">
    <property type="entry name" value="WH-like_DNA-bd_sf"/>
</dbReference>
<protein>
    <submittedName>
        <fullName evidence="6">IclR family transcriptional regulator</fullName>
    </submittedName>
</protein>
<keyword evidence="1" id="KW-0805">Transcription regulation</keyword>
<evidence type="ECO:0000313" key="6">
    <source>
        <dbReference type="EMBL" id="MEV0362100.1"/>
    </source>
</evidence>
<dbReference type="RefSeq" id="WP_357974008.1">
    <property type="nucleotide sequence ID" value="NZ_JBFAIH010000002.1"/>
</dbReference>
<dbReference type="Proteomes" id="UP001551658">
    <property type="component" value="Unassembled WGS sequence"/>
</dbReference>
<dbReference type="SMART" id="SM00346">
    <property type="entry name" value="HTH_ICLR"/>
    <property type="match status" value="1"/>
</dbReference>
<dbReference type="Pfam" id="PF01614">
    <property type="entry name" value="IclR_C"/>
    <property type="match status" value="1"/>
</dbReference>
<dbReference type="Pfam" id="PF09339">
    <property type="entry name" value="HTH_IclR"/>
    <property type="match status" value="1"/>
</dbReference>
<dbReference type="InterPro" id="IPR036390">
    <property type="entry name" value="WH_DNA-bd_sf"/>
</dbReference>
<dbReference type="PROSITE" id="PS51078">
    <property type="entry name" value="ICLR_ED"/>
    <property type="match status" value="1"/>
</dbReference>
<evidence type="ECO:0000256" key="2">
    <source>
        <dbReference type="ARBA" id="ARBA00023125"/>
    </source>
</evidence>
<dbReference type="PANTHER" id="PTHR30136:SF24">
    <property type="entry name" value="HTH-TYPE TRANSCRIPTIONAL REPRESSOR ALLR"/>
    <property type="match status" value="1"/>
</dbReference>
<feature type="domain" description="HTH iclR-type" evidence="4">
    <location>
        <begin position="11"/>
        <end position="72"/>
    </location>
</feature>
<evidence type="ECO:0000259" key="5">
    <source>
        <dbReference type="PROSITE" id="PS51078"/>
    </source>
</evidence>
<organism evidence="6 7">
    <name type="scientific">Nocardia fusca</name>
    <dbReference type="NCBI Taxonomy" id="941183"/>
    <lineage>
        <taxon>Bacteria</taxon>
        <taxon>Bacillati</taxon>
        <taxon>Actinomycetota</taxon>
        <taxon>Actinomycetes</taxon>
        <taxon>Mycobacteriales</taxon>
        <taxon>Nocardiaceae</taxon>
        <taxon>Nocardia</taxon>
    </lineage>
</organism>
<dbReference type="SUPFAM" id="SSF55781">
    <property type="entry name" value="GAF domain-like"/>
    <property type="match status" value="1"/>
</dbReference>
<sequence length="232" mass="24362">MADKPGQSAGSQTLRRGIRLLEILAATGRSLSIDELAESLGVHRSVAYRLLRTLEDHGLVAREPAGRIVLGAGLAALASGVSLDLQQAALPELRTIANALGMTCLLVVRLDDDEAVTLTSAAPEQTVAVTYRPGHRHPLTRGGPGKAILMELPEHTWPAELRDELVSSRARGFAVSSDEVVPSLRSVAVPLVVPGQPSGSIAAIHVSFPRPEAEIAEHLRTAAGRVARALGG</sequence>
<dbReference type="PANTHER" id="PTHR30136">
    <property type="entry name" value="HELIX-TURN-HELIX TRANSCRIPTIONAL REGULATOR, ICLR FAMILY"/>
    <property type="match status" value="1"/>
</dbReference>
<reference evidence="6 7" key="1">
    <citation type="submission" date="2024-06" db="EMBL/GenBank/DDBJ databases">
        <title>The Natural Products Discovery Center: Release of the First 8490 Sequenced Strains for Exploring Actinobacteria Biosynthetic Diversity.</title>
        <authorList>
            <person name="Kalkreuter E."/>
            <person name="Kautsar S.A."/>
            <person name="Yang D."/>
            <person name="Bader C.D."/>
            <person name="Teijaro C.N."/>
            <person name="Fluegel L."/>
            <person name="Davis C.M."/>
            <person name="Simpson J.R."/>
            <person name="Lauterbach L."/>
            <person name="Steele A.D."/>
            <person name="Gui C."/>
            <person name="Meng S."/>
            <person name="Li G."/>
            <person name="Viehrig K."/>
            <person name="Ye F."/>
            <person name="Su P."/>
            <person name="Kiefer A.F."/>
            <person name="Nichols A."/>
            <person name="Cepeda A.J."/>
            <person name="Yan W."/>
            <person name="Fan B."/>
            <person name="Jiang Y."/>
            <person name="Adhikari A."/>
            <person name="Zheng C.-J."/>
            <person name="Schuster L."/>
            <person name="Cowan T.M."/>
            <person name="Smanski M.J."/>
            <person name="Chevrette M.G."/>
            <person name="De Carvalho L.P.S."/>
            <person name="Shen B."/>
        </authorList>
    </citation>
    <scope>NUCLEOTIDE SEQUENCE [LARGE SCALE GENOMIC DNA]</scope>
    <source>
        <strain evidence="6 7">NPDC050671</strain>
    </source>
</reference>
<accession>A0ABV3F3K1</accession>
<comment type="caution">
    <text evidence="6">The sequence shown here is derived from an EMBL/GenBank/DDBJ whole genome shotgun (WGS) entry which is preliminary data.</text>
</comment>
<gene>
    <name evidence="6" type="ORF">AB0H72_05285</name>
</gene>
<evidence type="ECO:0000259" key="4">
    <source>
        <dbReference type="PROSITE" id="PS51077"/>
    </source>
</evidence>
<dbReference type="InterPro" id="IPR029016">
    <property type="entry name" value="GAF-like_dom_sf"/>
</dbReference>
<dbReference type="SUPFAM" id="SSF46785">
    <property type="entry name" value="Winged helix' DNA-binding domain"/>
    <property type="match status" value="1"/>
</dbReference>
<dbReference type="InterPro" id="IPR005471">
    <property type="entry name" value="Tscrpt_reg_IclR_N"/>
</dbReference>
<dbReference type="PROSITE" id="PS51077">
    <property type="entry name" value="HTH_ICLR"/>
    <property type="match status" value="1"/>
</dbReference>
<proteinExistence type="predicted"/>
<dbReference type="Gene3D" id="3.30.450.40">
    <property type="match status" value="1"/>
</dbReference>
<name>A0ABV3F3K1_9NOCA</name>
<evidence type="ECO:0000256" key="1">
    <source>
        <dbReference type="ARBA" id="ARBA00023015"/>
    </source>
</evidence>
<dbReference type="InterPro" id="IPR014757">
    <property type="entry name" value="Tscrpt_reg_IclR_C"/>
</dbReference>
<feature type="domain" description="IclR-ED" evidence="5">
    <location>
        <begin position="68"/>
        <end position="232"/>
    </location>
</feature>
<evidence type="ECO:0000313" key="7">
    <source>
        <dbReference type="Proteomes" id="UP001551658"/>
    </source>
</evidence>
<dbReference type="InterPro" id="IPR050707">
    <property type="entry name" value="HTH_MetabolicPath_Reg"/>
</dbReference>
<keyword evidence="2" id="KW-0238">DNA-binding</keyword>